<dbReference type="Gene3D" id="3.40.800.20">
    <property type="entry name" value="Histone deacetylase domain"/>
    <property type="match status" value="1"/>
</dbReference>
<dbReference type="AlphaFoldDB" id="A0AA41YZV0"/>
<dbReference type="PANTHER" id="PTHR10625:SF31">
    <property type="entry name" value="HISTONE DEACETYLASE DOMAIN-CONTAINING PROTEIN"/>
    <property type="match status" value="1"/>
</dbReference>
<dbReference type="Proteomes" id="UP001165667">
    <property type="component" value="Unassembled WGS sequence"/>
</dbReference>
<comment type="similarity">
    <text evidence="1">Belongs to the histone deacetylase family.</text>
</comment>
<dbReference type="GO" id="GO:0040029">
    <property type="term" value="P:epigenetic regulation of gene expression"/>
    <property type="evidence" value="ECO:0007669"/>
    <property type="project" value="TreeGrafter"/>
</dbReference>
<dbReference type="EMBL" id="JAMOIM010000029">
    <property type="protein sequence ID" value="MCW6511616.1"/>
    <property type="molecule type" value="Genomic_DNA"/>
</dbReference>
<dbReference type="PANTHER" id="PTHR10625">
    <property type="entry name" value="HISTONE DEACETYLASE HDAC1-RELATED"/>
    <property type="match status" value="1"/>
</dbReference>
<keyword evidence="4" id="KW-1185">Reference proteome</keyword>
<name>A0AA41YZV0_9HYPH</name>
<proteinExistence type="inferred from homology"/>
<feature type="domain" description="Histone deacetylase" evidence="2">
    <location>
        <begin position="34"/>
        <end position="323"/>
    </location>
</feature>
<dbReference type="InterPro" id="IPR023696">
    <property type="entry name" value="Ureohydrolase_dom_sf"/>
</dbReference>
<dbReference type="GO" id="GO:0004407">
    <property type="term" value="F:histone deacetylase activity"/>
    <property type="evidence" value="ECO:0007669"/>
    <property type="project" value="TreeGrafter"/>
</dbReference>
<dbReference type="InterPro" id="IPR000286">
    <property type="entry name" value="HDACs"/>
</dbReference>
<dbReference type="Pfam" id="PF00850">
    <property type="entry name" value="Hist_deacetyl"/>
    <property type="match status" value="1"/>
</dbReference>
<dbReference type="GO" id="GO:0005737">
    <property type="term" value="C:cytoplasm"/>
    <property type="evidence" value="ECO:0007669"/>
    <property type="project" value="TreeGrafter"/>
</dbReference>
<dbReference type="InterPro" id="IPR037138">
    <property type="entry name" value="His_deacetylse_dom_sf"/>
</dbReference>
<evidence type="ECO:0000256" key="1">
    <source>
        <dbReference type="ARBA" id="ARBA00005947"/>
    </source>
</evidence>
<dbReference type="CDD" id="cd09996">
    <property type="entry name" value="HDAC_classII_1"/>
    <property type="match status" value="1"/>
</dbReference>
<reference evidence="3" key="1">
    <citation type="submission" date="2022-05" db="EMBL/GenBank/DDBJ databases">
        <authorList>
            <person name="Pankratov T."/>
        </authorList>
    </citation>
    <scope>NUCLEOTIDE SEQUENCE</scope>
    <source>
        <strain evidence="3">BP6-180914</strain>
    </source>
</reference>
<sequence length="365" mass="39015">MATGWNFHELYLWHDTGNAASIHPAGLTIEPGEHAENAATKRRFRNLLEVSGLLDQLAVLPSVPIDEGDLALFHTGDYIARIKEASAGRGGDASHLTPFGPGSYEIARLAVGGTTAVIEAVVTGRVRNGYALVRPPGHHAERERGLGFCLFGNVPIAIMKARAAHKLGRVAVVDWDVHHGNGTQQAFYEDPETLTISLHQDGLFPLESGSLAERGAGAGQGFNINLPLPAGSGVGAYEAAFERLVVPALRRFRPDLIVVCSGFDASALDPLGRMMLHSDGYRSLTRLLMEAADDLCGGRIAMSHEGGYSASYVPYCGLAVMEQLSGIRTSVVDPFLGSFSRYPGQDLQPHQDDVIRAALPMLSGL</sequence>
<comment type="caution">
    <text evidence="3">The sequence shown here is derived from an EMBL/GenBank/DDBJ whole genome shotgun (WGS) entry which is preliminary data.</text>
</comment>
<dbReference type="SUPFAM" id="SSF52768">
    <property type="entry name" value="Arginase/deacetylase"/>
    <property type="match status" value="1"/>
</dbReference>
<evidence type="ECO:0000259" key="2">
    <source>
        <dbReference type="Pfam" id="PF00850"/>
    </source>
</evidence>
<evidence type="ECO:0000313" key="3">
    <source>
        <dbReference type="EMBL" id="MCW6511616.1"/>
    </source>
</evidence>
<dbReference type="InterPro" id="IPR023801">
    <property type="entry name" value="His_deacetylse_dom"/>
</dbReference>
<organism evidence="3 4">
    <name type="scientific">Lichenifustis flavocetrariae</name>
    <dbReference type="NCBI Taxonomy" id="2949735"/>
    <lineage>
        <taxon>Bacteria</taxon>
        <taxon>Pseudomonadati</taxon>
        <taxon>Pseudomonadota</taxon>
        <taxon>Alphaproteobacteria</taxon>
        <taxon>Hyphomicrobiales</taxon>
        <taxon>Lichenihabitantaceae</taxon>
        <taxon>Lichenifustis</taxon>
    </lineage>
</organism>
<gene>
    <name evidence="3" type="ORF">M8523_26950</name>
</gene>
<accession>A0AA41YZV0</accession>
<evidence type="ECO:0000313" key="4">
    <source>
        <dbReference type="Proteomes" id="UP001165667"/>
    </source>
</evidence>
<dbReference type="RefSeq" id="WP_282587994.1">
    <property type="nucleotide sequence ID" value="NZ_JAMOIM010000029.1"/>
</dbReference>
<dbReference type="PRINTS" id="PR01270">
    <property type="entry name" value="HDASUPER"/>
</dbReference>
<protein>
    <submittedName>
        <fullName evidence="3">Class II histone deacetylase</fullName>
    </submittedName>
</protein>